<evidence type="ECO:0000256" key="5">
    <source>
        <dbReference type="ARBA" id="ARBA00023180"/>
    </source>
</evidence>
<dbReference type="RefSeq" id="XP_037900593.1">
    <property type="nucleotide sequence ID" value="XM_038044665.1"/>
</dbReference>
<reference evidence="10" key="1">
    <citation type="submission" date="2025-08" db="UniProtKB">
        <authorList>
            <consortium name="RefSeq"/>
        </authorList>
    </citation>
    <scope>IDENTIFICATION</scope>
    <source>
        <tissue evidence="10">Whole body pupa</tissue>
    </source>
</reference>
<feature type="compositionally biased region" description="Polar residues" evidence="6">
    <location>
        <begin position="149"/>
        <end position="171"/>
    </location>
</feature>
<dbReference type="InterPro" id="IPR051940">
    <property type="entry name" value="Chitin_bind-dev_reg"/>
</dbReference>
<keyword evidence="3" id="KW-0677">Repeat</keyword>
<protein>
    <submittedName>
        <fullName evidence="10">Mucin-2-like</fullName>
    </submittedName>
</protein>
<accession>A0A9C5ZKS3</accession>
<proteinExistence type="predicted"/>
<sequence length="576" mass="61855">MIPRLIQIIFAFLFVKSCQGNAVSPNEMNTLAQISEHVTCSEDARYLADPIDCRYYINCIEGIPYRVKCVESLYWNQDFQMCVLSSNHCGSIITGDNIILNSERTAFSTKPKQIRAKFAEPLLYNALIRTLNESTDSTTLPDDIEKTTEGTTLSVEITTTTPEDASLSTANTESTVTSSQTEEPKTTTTEGTTSSDDASTFSTSSNEPSTTTSETEEPITTTQRTTLPVNTSISTSATTTTPSQPHELSTTATPDNTTVTEETTDVITTTTTVVTTTEKDNSICSDGLIYHQDPHDCRYFIVCSNGIPYRLKCPSSLFWNQNILSCDRSDKHCNSSGTTPTTTPTAIPTTVSTTVPTTTPTTDTTTAPTTTPTTTPTTVQTTVSTTGPTTIPTTTPTTVTTTSPTTVQTTVSTTVPTTIPTTVPTTTPTTVPTTVQTTVPTTAPTTPTTAPTTPTTIPTTLPTTVPTTTPTTEPTTVPTTTPTTLPTTGPIDKPNSICSDGLIYHQDPYDCHYFIKCANGIPYRFKCPSPLFWNQSILSCTRSGEHCNSSITTPKTLAPTTMPTSRPADFDVIPHA</sequence>
<dbReference type="KEGG" id="gfs:119644921"/>
<feature type="chain" id="PRO_5039301861" evidence="7">
    <location>
        <begin position="21"/>
        <end position="576"/>
    </location>
</feature>
<dbReference type="Proteomes" id="UP000092443">
    <property type="component" value="Unplaced"/>
</dbReference>
<dbReference type="SMART" id="SM00494">
    <property type="entry name" value="ChtBD2"/>
    <property type="match status" value="3"/>
</dbReference>
<dbReference type="PROSITE" id="PS50940">
    <property type="entry name" value="CHIT_BIND_II"/>
    <property type="match status" value="3"/>
</dbReference>
<keyword evidence="1" id="KW-0147">Chitin-binding</keyword>
<evidence type="ECO:0000256" key="2">
    <source>
        <dbReference type="ARBA" id="ARBA00022729"/>
    </source>
</evidence>
<feature type="domain" description="Chitin-binding type-2" evidence="8">
    <location>
        <begin position="281"/>
        <end position="335"/>
    </location>
</feature>
<evidence type="ECO:0000256" key="7">
    <source>
        <dbReference type="SAM" id="SignalP"/>
    </source>
</evidence>
<keyword evidence="9" id="KW-1185">Reference proteome</keyword>
<keyword evidence="2 7" id="KW-0732">Signal</keyword>
<feature type="region of interest" description="Disordered" evidence="6">
    <location>
        <begin position="418"/>
        <end position="492"/>
    </location>
</feature>
<feature type="compositionally biased region" description="Low complexity" evidence="6">
    <location>
        <begin position="172"/>
        <end position="243"/>
    </location>
</feature>
<dbReference type="Pfam" id="PF01607">
    <property type="entry name" value="CBM_14"/>
    <property type="match status" value="3"/>
</dbReference>
<dbReference type="SUPFAM" id="SSF57625">
    <property type="entry name" value="Invertebrate chitin-binding proteins"/>
    <property type="match status" value="3"/>
</dbReference>
<feature type="region of interest" description="Disordered" evidence="6">
    <location>
        <begin position="331"/>
        <end position="405"/>
    </location>
</feature>
<evidence type="ECO:0000256" key="4">
    <source>
        <dbReference type="ARBA" id="ARBA00023157"/>
    </source>
</evidence>
<feature type="region of interest" description="Disordered" evidence="6">
    <location>
        <begin position="136"/>
        <end position="259"/>
    </location>
</feature>
<keyword evidence="4" id="KW-1015">Disulfide bond</keyword>
<evidence type="ECO:0000313" key="10">
    <source>
        <dbReference type="RefSeq" id="XP_037900593.1"/>
    </source>
</evidence>
<dbReference type="GO" id="GO:0008061">
    <property type="term" value="F:chitin binding"/>
    <property type="evidence" value="ECO:0007669"/>
    <property type="project" value="UniProtKB-KW"/>
</dbReference>
<feature type="compositionally biased region" description="Low complexity" evidence="6">
    <location>
        <begin position="418"/>
        <end position="488"/>
    </location>
</feature>
<feature type="signal peptide" evidence="7">
    <location>
        <begin position="1"/>
        <end position="20"/>
    </location>
</feature>
<keyword evidence="5" id="KW-0325">Glycoprotein</keyword>
<name>A0A9C5ZKS3_9MUSC</name>
<evidence type="ECO:0000256" key="1">
    <source>
        <dbReference type="ARBA" id="ARBA00022669"/>
    </source>
</evidence>
<dbReference type="GeneID" id="119644921"/>
<feature type="domain" description="Chitin-binding type-2" evidence="8">
    <location>
        <begin position="37"/>
        <end position="91"/>
    </location>
</feature>
<dbReference type="InterPro" id="IPR036508">
    <property type="entry name" value="Chitin-bd_dom_sf"/>
</dbReference>
<organism evidence="9 10">
    <name type="scientific">Glossina fuscipes</name>
    <dbReference type="NCBI Taxonomy" id="7396"/>
    <lineage>
        <taxon>Eukaryota</taxon>
        <taxon>Metazoa</taxon>
        <taxon>Ecdysozoa</taxon>
        <taxon>Arthropoda</taxon>
        <taxon>Hexapoda</taxon>
        <taxon>Insecta</taxon>
        <taxon>Pterygota</taxon>
        <taxon>Neoptera</taxon>
        <taxon>Endopterygota</taxon>
        <taxon>Diptera</taxon>
        <taxon>Brachycera</taxon>
        <taxon>Muscomorpha</taxon>
        <taxon>Hippoboscoidea</taxon>
        <taxon>Glossinidae</taxon>
        <taxon>Glossina</taxon>
    </lineage>
</organism>
<evidence type="ECO:0000259" key="8">
    <source>
        <dbReference type="PROSITE" id="PS50940"/>
    </source>
</evidence>
<dbReference type="GO" id="GO:0005576">
    <property type="term" value="C:extracellular region"/>
    <property type="evidence" value="ECO:0007669"/>
    <property type="project" value="InterPro"/>
</dbReference>
<dbReference type="PANTHER" id="PTHR23301:SF106">
    <property type="entry name" value="CHITIN-BINDING TYPE-2 DOMAIN-CONTAINING PROTEIN-RELATED"/>
    <property type="match status" value="1"/>
</dbReference>
<feature type="compositionally biased region" description="Low complexity" evidence="6">
    <location>
        <begin position="250"/>
        <end position="259"/>
    </location>
</feature>
<dbReference type="AlphaFoldDB" id="A0A9C5ZKS3"/>
<gene>
    <name evidence="10" type="primary">LOC119644921</name>
</gene>
<dbReference type="PANTHER" id="PTHR23301">
    <property type="entry name" value="CHITIN BINDING PERITROPHIN-A"/>
    <property type="match status" value="1"/>
</dbReference>
<evidence type="ECO:0000256" key="6">
    <source>
        <dbReference type="SAM" id="MobiDB-lite"/>
    </source>
</evidence>
<feature type="domain" description="Chitin-binding type-2" evidence="8">
    <location>
        <begin position="495"/>
        <end position="549"/>
    </location>
</feature>
<evidence type="ECO:0000313" key="9">
    <source>
        <dbReference type="Proteomes" id="UP000092443"/>
    </source>
</evidence>
<dbReference type="Gene3D" id="2.170.140.10">
    <property type="entry name" value="Chitin binding domain"/>
    <property type="match status" value="3"/>
</dbReference>
<evidence type="ECO:0000256" key="3">
    <source>
        <dbReference type="ARBA" id="ARBA00022737"/>
    </source>
</evidence>
<feature type="compositionally biased region" description="Low complexity" evidence="6">
    <location>
        <begin position="338"/>
        <end position="405"/>
    </location>
</feature>
<dbReference type="InterPro" id="IPR002557">
    <property type="entry name" value="Chitin-bd_dom"/>
</dbReference>